<dbReference type="Proteomes" id="UP000287798">
    <property type="component" value="Unassembled WGS sequence"/>
</dbReference>
<organism evidence="11 12">
    <name type="scientific">Thiohalobacter thiocyanaticus</name>
    <dbReference type="NCBI Taxonomy" id="585455"/>
    <lineage>
        <taxon>Bacteria</taxon>
        <taxon>Pseudomonadati</taxon>
        <taxon>Pseudomonadota</taxon>
        <taxon>Gammaproteobacteria</taxon>
        <taxon>Thiohalobacterales</taxon>
        <taxon>Thiohalobacteraceae</taxon>
        <taxon>Thiohalobacter</taxon>
    </lineage>
</organism>
<dbReference type="OrthoDB" id="9787225at2"/>
<protein>
    <submittedName>
        <fullName evidence="11">L,D-transpeptidase</fullName>
    </submittedName>
</protein>
<dbReference type="InterPro" id="IPR038063">
    <property type="entry name" value="Transpep_catalytic_dom"/>
</dbReference>
<name>A0A426QEF8_9GAMM</name>
<evidence type="ECO:0000313" key="11">
    <source>
        <dbReference type="EMBL" id="RRQ20129.1"/>
    </source>
</evidence>
<accession>A0A426QEF8</accession>
<comment type="similarity">
    <text evidence="2">Belongs to the YkuD family.</text>
</comment>
<dbReference type="CDD" id="cd16913">
    <property type="entry name" value="YkuD_like"/>
    <property type="match status" value="1"/>
</dbReference>
<evidence type="ECO:0000313" key="12">
    <source>
        <dbReference type="Proteomes" id="UP000287798"/>
    </source>
</evidence>
<dbReference type="PANTHER" id="PTHR30582">
    <property type="entry name" value="L,D-TRANSPEPTIDASE"/>
    <property type="match status" value="1"/>
</dbReference>
<dbReference type="PANTHER" id="PTHR30582:SF24">
    <property type="entry name" value="L,D-TRANSPEPTIDASE ERFK_SRFK-RELATED"/>
    <property type="match status" value="1"/>
</dbReference>
<feature type="domain" description="L,D-TPase catalytic" evidence="10">
    <location>
        <begin position="4"/>
        <end position="160"/>
    </location>
</feature>
<dbReference type="GO" id="GO:0005576">
    <property type="term" value="C:extracellular region"/>
    <property type="evidence" value="ECO:0007669"/>
    <property type="project" value="TreeGrafter"/>
</dbReference>
<evidence type="ECO:0000256" key="2">
    <source>
        <dbReference type="ARBA" id="ARBA00005992"/>
    </source>
</evidence>
<evidence type="ECO:0000256" key="1">
    <source>
        <dbReference type="ARBA" id="ARBA00004752"/>
    </source>
</evidence>
<evidence type="ECO:0000256" key="3">
    <source>
        <dbReference type="ARBA" id="ARBA00022676"/>
    </source>
</evidence>
<dbReference type="GO" id="GO:0016757">
    <property type="term" value="F:glycosyltransferase activity"/>
    <property type="evidence" value="ECO:0007669"/>
    <property type="project" value="UniProtKB-KW"/>
</dbReference>
<keyword evidence="7 9" id="KW-0573">Peptidoglycan synthesis</keyword>
<gene>
    <name evidence="11" type="ORF">D6C00_15210</name>
</gene>
<proteinExistence type="inferred from homology"/>
<dbReference type="Gene3D" id="2.40.440.10">
    <property type="entry name" value="L,D-transpeptidase catalytic domain-like"/>
    <property type="match status" value="1"/>
</dbReference>
<evidence type="ECO:0000256" key="6">
    <source>
        <dbReference type="ARBA" id="ARBA00022960"/>
    </source>
</evidence>
<reference evidence="11 12" key="1">
    <citation type="journal article" date="2010" name="Int. J. Syst. Evol. Microbiol.">
        <title>Thiohalobacter thiocyanaticus gen. nov., sp. nov., a moderately halophilic, sulfur-oxidizing gammaproteobacterium from hypersaline lakes, that utilizes thiocyanate.</title>
        <authorList>
            <person name="Sorokin D.Y."/>
            <person name="Kovaleva O.L."/>
            <person name="Tourova T.P."/>
            <person name="Muyzer G."/>
        </authorList>
    </citation>
    <scope>NUCLEOTIDE SEQUENCE [LARGE SCALE GENOMIC DNA]</scope>
    <source>
        <strain evidence="11 12">Hrh1</strain>
    </source>
</reference>
<dbReference type="Pfam" id="PF03734">
    <property type="entry name" value="YkuD"/>
    <property type="match status" value="1"/>
</dbReference>
<dbReference type="GO" id="GO:0071972">
    <property type="term" value="F:peptidoglycan L,D-transpeptidase activity"/>
    <property type="evidence" value="ECO:0007669"/>
    <property type="project" value="TreeGrafter"/>
</dbReference>
<evidence type="ECO:0000256" key="5">
    <source>
        <dbReference type="ARBA" id="ARBA00022801"/>
    </source>
</evidence>
<evidence type="ECO:0000256" key="9">
    <source>
        <dbReference type="PROSITE-ProRule" id="PRU01373"/>
    </source>
</evidence>
<dbReference type="GO" id="GO:0008360">
    <property type="term" value="P:regulation of cell shape"/>
    <property type="evidence" value="ECO:0007669"/>
    <property type="project" value="UniProtKB-UniRule"/>
</dbReference>
<dbReference type="AlphaFoldDB" id="A0A426QEF8"/>
<dbReference type="SUPFAM" id="SSF141523">
    <property type="entry name" value="L,D-transpeptidase catalytic domain-like"/>
    <property type="match status" value="1"/>
</dbReference>
<feature type="active site" description="Proton donor/acceptor" evidence="9">
    <location>
        <position position="120"/>
    </location>
</feature>
<dbReference type="EMBL" id="QZMU01000002">
    <property type="protein sequence ID" value="RRQ20129.1"/>
    <property type="molecule type" value="Genomic_DNA"/>
</dbReference>
<keyword evidence="5" id="KW-0378">Hydrolase</keyword>
<keyword evidence="8 9" id="KW-0961">Cell wall biogenesis/degradation</keyword>
<evidence type="ECO:0000259" key="10">
    <source>
        <dbReference type="PROSITE" id="PS52029"/>
    </source>
</evidence>
<keyword evidence="3" id="KW-0328">Glycosyltransferase</keyword>
<evidence type="ECO:0000256" key="8">
    <source>
        <dbReference type="ARBA" id="ARBA00023316"/>
    </source>
</evidence>
<comment type="pathway">
    <text evidence="1 9">Cell wall biogenesis; peptidoglycan biosynthesis.</text>
</comment>
<keyword evidence="4" id="KW-0808">Transferase</keyword>
<dbReference type="UniPathway" id="UPA00219"/>
<evidence type="ECO:0000256" key="7">
    <source>
        <dbReference type="ARBA" id="ARBA00022984"/>
    </source>
</evidence>
<dbReference type="InterPro" id="IPR050979">
    <property type="entry name" value="LD-transpeptidase"/>
</dbReference>
<keyword evidence="12" id="KW-1185">Reference proteome</keyword>
<dbReference type="GO" id="GO:0018104">
    <property type="term" value="P:peptidoglycan-protein cross-linking"/>
    <property type="evidence" value="ECO:0007669"/>
    <property type="project" value="TreeGrafter"/>
</dbReference>
<dbReference type="InterPro" id="IPR005490">
    <property type="entry name" value="LD_TPept_cat_dom"/>
</dbReference>
<dbReference type="PROSITE" id="PS52029">
    <property type="entry name" value="LD_TPASE"/>
    <property type="match status" value="1"/>
</dbReference>
<evidence type="ECO:0000256" key="4">
    <source>
        <dbReference type="ARBA" id="ARBA00022679"/>
    </source>
</evidence>
<feature type="active site" description="Nucleophile" evidence="9">
    <location>
        <position position="136"/>
    </location>
</feature>
<comment type="caution">
    <text evidence="11">The sequence shown here is derived from an EMBL/GenBank/DDBJ whole genome shotgun (WGS) entry which is preliminary data.</text>
</comment>
<sequence length="160" mass="17749">MPQRYLLIRLADQRLQLIEQDEVRLEYPVSTGVAGPGERDGSGCTPRGWHRIRIRIGASCPLNTVFVGRRPTGEIYSAALAAGAPGRDWILTRILWLTGLESGRNRGGAVDTLRRYIYIHGCPDSEPMGVPASHGCIRMRNADLMELFDRVEAGLPVLIR</sequence>
<keyword evidence="6 9" id="KW-0133">Cell shape</keyword>
<dbReference type="GO" id="GO:0071555">
    <property type="term" value="P:cell wall organization"/>
    <property type="evidence" value="ECO:0007669"/>
    <property type="project" value="UniProtKB-UniRule"/>
</dbReference>